<accession>A0AC60PX70</accession>
<dbReference type="EMBL" id="JABSTQ010009789">
    <property type="protein sequence ID" value="KAG0425888.1"/>
    <property type="molecule type" value="Genomic_DNA"/>
</dbReference>
<protein>
    <submittedName>
        <fullName evidence="1">Uncharacterized protein</fullName>
    </submittedName>
</protein>
<evidence type="ECO:0000313" key="1">
    <source>
        <dbReference type="EMBL" id="KAG0425888.1"/>
    </source>
</evidence>
<reference evidence="1 2" key="1">
    <citation type="journal article" date="2020" name="Cell">
        <title>Large-Scale Comparative Analyses of Tick Genomes Elucidate Their Genetic Diversity and Vector Capacities.</title>
        <authorList>
            <consortium name="Tick Genome and Microbiome Consortium (TIGMIC)"/>
            <person name="Jia N."/>
            <person name="Wang J."/>
            <person name="Shi W."/>
            <person name="Du L."/>
            <person name="Sun Y."/>
            <person name="Zhan W."/>
            <person name="Jiang J.F."/>
            <person name="Wang Q."/>
            <person name="Zhang B."/>
            <person name="Ji P."/>
            <person name="Bell-Sakyi L."/>
            <person name="Cui X.M."/>
            <person name="Yuan T.T."/>
            <person name="Jiang B.G."/>
            <person name="Yang W.F."/>
            <person name="Lam T.T."/>
            <person name="Chang Q.C."/>
            <person name="Ding S.J."/>
            <person name="Wang X.J."/>
            <person name="Zhu J.G."/>
            <person name="Ruan X.D."/>
            <person name="Zhao L."/>
            <person name="Wei J.T."/>
            <person name="Ye R.Z."/>
            <person name="Que T.C."/>
            <person name="Du C.H."/>
            <person name="Zhou Y.H."/>
            <person name="Cheng J.X."/>
            <person name="Dai P.F."/>
            <person name="Guo W.B."/>
            <person name="Han X.H."/>
            <person name="Huang E.J."/>
            <person name="Li L.F."/>
            <person name="Wei W."/>
            <person name="Gao Y.C."/>
            <person name="Liu J.Z."/>
            <person name="Shao H.Z."/>
            <person name="Wang X."/>
            <person name="Wang C.C."/>
            <person name="Yang T.C."/>
            <person name="Huo Q.B."/>
            <person name="Li W."/>
            <person name="Chen H.Y."/>
            <person name="Chen S.E."/>
            <person name="Zhou L.G."/>
            <person name="Ni X.B."/>
            <person name="Tian J.H."/>
            <person name="Sheng Y."/>
            <person name="Liu T."/>
            <person name="Pan Y.S."/>
            <person name="Xia L.Y."/>
            <person name="Li J."/>
            <person name="Zhao F."/>
            <person name="Cao W.C."/>
        </authorList>
    </citation>
    <scope>NUCLEOTIDE SEQUENCE [LARGE SCALE GENOMIC DNA]</scope>
    <source>
        <strain evidence="1">Iper-2018</strain>
    </source>
</reference>
<evidence type="ECO:0000313" key="2">
    <source>
        <dbReference type="Proteomes" id="UP000805193"/>
    </source>
</evidence>
<sequence length="228" mass="25357">MNRFQHLSMTLTLIAAAISVEDFDEASDAVDVTVRDRMLETLKVTEEADARDAKRAKSMNGQTHGGRIRTSFGGVARNVADCMTRLSGDASVRLVSAVGWDRHGDALLAHNPAMDMSGVERTRHAATATYCTVLDHNGDCVFGVGDMAIHEEIDVKQNASADSLFCLDQIQRNERHILTAPMVILDGNLSVDTISYTLGMCRDRKIPGLRWRERRKEERRRREIDAEG</sequence>
<comment type="caution">
    <text evidence="1">The sequence shown here is derived from an EMBL/GenBank/DDBJ whole genome shotgun (WGS) entry which is preliminary data.</text>
</comment>
<organism evidence="1 2">
    <name type="scientific">Ixodes persulcatus</name>
    <name type="common">Taiga tick</name>
    <dbReference type="NCBI Taxonomy" id="34615"/>
    <lineage>
        <taxon>Eukaryota</taxon>
        <taxon>Metazoa</taxon>
        <taxon>Ecdysozoa</taxon>
        <taxon>Arthropoda</taxon>
        <taxon>Chelicerata</taxon>
        <taxon>Arachnida</taxon>
        <taxon>Acari</taxon>
        <taxon>Parasitiformes</taxon>
        <taxon>Ixodida</taxon>
        <taxon>Ixodoidea</taxon>
        <taxon>Ixodidae</taxon>
        <taxon>Ixodinae</taxon>
        <taxon>Ixodes</taxon>
    </lineage>
</organism>
<name>A0AC60PX70_IXOPE</name>
<keyword evidence="2" id="KW-1185">Reference proteome</keyword>
<gene>
    <name evidence="1" type="ORF">HPB47_026955</name>
</gene>
<proteinExistence type="predicted"/>
<dbReference type="Proteomes" id="UP000805193">
    <property type="component" value="Unassembled WGS sequence"/>
</dbReference>